<name>A0ABU8WZ49_9BURK</name>
<dbReference type="SUPFAM" id="SSF46785">
    <property type="entry name" value="Winged helix' DNA-binding domain"/>
    <property type="match status" value="1"/>
</dbReference>
<gene>
    <name evidence="2" type="ORF">WKW82_39890</name>
</gene>
<dbReference type="Gene3D" id="1.10.10.10">
    <property type="entry name" value="Winged helix-like DNA-binding domain superfamily/Winged helix DNA-binding domain"/>
    <property type="match status" value="1"/>
</dbReference>
<dbReference type="InterPro" id="IPR036388">
    <property type="entry name" value="WH-like_DNA-bd_sf"/>
</dbReference>
<evidence type="ECO:0000313" key="3">
    <source>
        <dbReference type="Proteomes" id="UP001385892"/>
    </source>
</evidence>
<evidence type="ECO:0000313" key="2">
    <source>
        <dbReference type="EMBL" id="MEJ8852806.1"/>
    </source>
</evidence>
<dbReference type="PANTHER" id="PTHR33221:SF5">
    <property type="entry name" value="HTH-TYPE TRANSCRIPTIONAL REGULATOR ISCR"/>
    <property type="match status" value="1"/>
</dbReference>
<dbReference type="EMBL" id="JBBKZT010000073">
    <property type="protein sequence ID" value="MEJ8852806.1"/>
    <property type="molecule type" value="Genomic_DNA"/>
</dbReference>
<keyword evidence="1" id="KW-0238">DNA-binding</keyword>
<dbReference type="PANTHER" id="PTHR33221">
    <property type="entry name" value="WINGED HELIX-TURN-HELIX TRANSCRIPTIONAL REGULATOR, RRF2 FAMILY"/>
    <property type="match status" value="1"/>
</dbReference>
<accession>A0ABU8WZ49</accession>
<dbReference type="NCBIfam" id="TIGR00738">
    <property type="entry name" value="rrf2_super"/>
    <property type="match status" value="1"/>
</dbReference>
<proteinExistence type="predicted"/>
<dbReference type="RefSeq" id="WP_340348744.1">
    <property type="nucleotide sequence ID" value="NZ_JBBKZT010000073.1"/>
</dbReference>
<dbReference type="InterPro" id="IPR036390">
    <property type="entry name" value="WH_DNA-bd_sf"/>
</dbReference>
<keyword evidence="3" id="KW-1185">Reference proteome</keyword>
<sequence>GKLRRRELVDATRGPGGGYELRRMASEITIADIVAAVDESIDATLFGGKEDCLGEAGRCMTHDLWASLNQHMVEFMNSITLQKLADDQLANGVKVENMPVVKRGIIKRPVAKPIRVKANSVFALGKDLAKT</sequence>
<dbReference type="PROSITE" id="PS51197">
    <property type="entry name" value="HTH_RRF2_2"/>
    <property type="match status" value="1"/>
</dbReference>
<dbReference type="Proteomes" id="UP001385892">
    <property type="component" value="Unassembled WGS sequence"/>
</dbReference>
<evidence type="ECO:0000256" key="1">
    <source>
        <dbReference type="ARBA" id="ARBA00023125"/>
    </source>
</evidence>
<dbReference type="Pfam" id="PF02082">
    <property type="entry name" value="Rrf2"/>
    <property type="match status" value="1"/>
</dbReference>
<feature type="non-terminal residue" evidence="2">
    <location>
        <position position="1"/>
    </location>
</feature>
<dbReference type="InterPro" id="IPR000944">
    <property type="entry name" value="Tscrpt_reg_Rrf2"/>
</dbReference>
<reference evidence="2 3" key="1">
    <citation type="submission" date="2024-03" db="EMBL/GenBank/DDBJ databases">
        <title>Novel species of the genus Variovorax.</title>
        <authorList>
            <person name="Liu Q."/>
            <person name="Xin Y.-H."/>
        </authorList>
    </citation>
    <scope>NUCLEOTIDE SEQUENCE [LARGE SCALE GENOMIC DNA]</scope>
    <source>
        <strain evidence="2 3">KACC 18900</strain>
    </source>
</reference>
<comment type="caution">
    <text evidence="2">The sequence shown here is derived from an EMBL/GenBank/DDBJ whole genome shotgun (WGS) entry which is preliminary data.</text>
</comment>
<organism evidence="2 3">
    <name type="scientific">Variovorax rhizosphaerae</name>
    <dbReference type="NCBI Taxonomy" id="1836200"/>
    <lineage>
        <taxon>Bacteria</taxon>
        <taxon>Pseudomonadati</taxon>
        <taxon>Pseudomonadota</taxon>
        <taxon>Betaproteobacteria</taxon>
        <taxon>Burkholderiales</taxon>
        <taxon>Comamonadaceae</taxon>
        <taxon>Variovorax</taxon>
    </lineage>
</organism>
<protein>
    <submittedName>
        <fullName evidence="2">Rrf2 family transcriptional regulator</fullName>
    </submittedName>
</protein>